<keyword evidence="8" id="KW-0472">Membrane</keyword>
<dbReference type="InterPro" id="IPR032098">
    <property type="entry name" value="Acyltransf_C"/>
</dbReference>
<evidence type="ECO:0000313" key="11">
    <source>
        <dbReference type="Proteomes" id="UP001412067"/>
    </source>
</evidence>
<dbReference type="EC" id="2.3.1.51" evidence="5"/>
<gene>
    <name evidence="10" type="primary">LPAT4</name>
    <name evidence="10" type="ORF">KSP40_PGU018517</name>
</gene>
<evidence type="ECO:0000256" key="8">
    <source>
        <dbReference type="SAM" id="Phobius"/>
    </source>
</evidence>
<organism evidence="10 11">
    <name type="scientific">Platanthera guangdongensis</name>
    <dbReference type="NCBI Taxonomy" id="2320717"/>
    <lineage>
        <taxon>Eukaryota</taxon>
        <taxon>Viridiplantae</taxon>
        <taxon>Streptophyta</taxon>
        <taxon>Embryophyta</taxon>
        <taxon>Tracheophyta</taxon>
        <taxon>Spermatophyta</taxon>
        <taxon>Magnoliopsida</taxon>
        <taxon>Liliopsida</taxon>
        <taxon>Asparagales</taxon>
        <taxon>Orchidaceae</taxon>
        <taxon>Orchidoideae</taxon>
        <taxon>Orchideae</taxon>
        <taxon>Orchidinae</taxon>
        <taxon>Platanthera</taxon>
    </lineage>
</organism>
<accession>A0ABR2MH20</accession>
<evidence type="ECO:0000259" key="9">
    <source>
        <dbReference type="SMART" id="SM00563"/>
    </source>
</evidence>
<feature type="domain" description="Phospholipid/glycerol acyltransferase" evidence="9">
    <location>
        <begin position="134"/>
        <end position="256"/>
    </location>
</feature>
<name>A0ABR2MH20_9ASPA</name>
<feature type="transmembrane region" description="Helical" evidence="8">
    <location>
        <begin position="57"/>
        <end position="85"/>
    </location>
</feature>
<comment type="pathway">
    <text evidence="3">Lipid metabolism.</text>
</comment>
<comment type="catalytic activity">
    <reaction evidence="1">
        <text>a 1-acyl-sn-glycero-3-phosphate + an acyl-CoA = a 1,2-diacyl-sn-glycero-3-phosphate + CoA</text>
        <dbReference type="Rhea" id="RHEA:19709"/>
        <dbReference type="ChEBI" id="CHEBI:57287"/>
        <dbReference type="ChEBI" id="CHEBI:57970"/>
        <dbReference type="ChEBI" id="CHEBI:58342"/>
        <dbReference type="ChEBI" id="CHEBI:58608"/>
        <dbReference type="EC" id="2.3.1.51"/>
    </reaction>
</comment>
<protein>
    <recommendedName>
        <fullName evidence="5">1-acylglycerol-3-phosphate O-acyltransferase</fullName>
        <ecNumber evidence="5">2.3.1.51</ecNumber>
    </recommendedName>
</protein>
<dbReference type="PANTHER" id="PTHR10983">
    <property type="entry name" value="1-ACYLGLYCEROL-3-PHOSPHATE ACYLTRANSFERASE-RELATED"/>
    <property type="match status" value="1"/>
</dbReference>
<dbReference type="InterPro" id="IPR002123">
    <property type="entry name" value="Plipid/glycerol_acylTrfase"/>
</dbReference>
<dbReference type="SMART" id="SM00563">
    <property type="entry name" value="PlsC"/>
    <property type="match status" value="1"/>
</dbReference>
<comment type="similarity">
    <text evidence="4">Belongs to the 1-acyl-sn-glycerol-3-phosphate acyltransferase family.</text>
</comment>
<evidence type="ECO:0000256" key="2">
    <source>
        <dbReference type="ARBA" id="ARBA00004728"/>
    </source>
</evidence>
<dbReference type="Proteomes" id="UP001412067">
    <property type="component" value="Unassembled WGS sequence"/>
</dbReference>
<dbReference type="GO" id="GO:0016746">
    <property type="term" value="F:acyltransferase activity"/>
    <property type="evidence" value="ECO:0007669"/>
    <property type="project" value="UniProtKB-KW"/>
</dbReference>
<dbReference type="EMBL" id="JBBWWR010000008">
    <property type="protein sequence ID" value="KAK8963021.1"/>
    <property type="molecule type" value="Genomic_DNA"/>
</dbReference>
<dbReference type="Pfam" id="PF16076">
    <property type="entry name" value="Acyltransf_C"/>
    <property type="match status" value="1"/>
</dbReference>
<evidence type="ECO:0000256" key="3">
    <source>
        <dbReference type="ARBA" id="ARBA00005189"/>
    </source>
</evidence>
<evidence type="ECO:0000256" key="5">
    <source>
        <dbReference type="ARBA" id="ARBA00013211"/>
    </source>
</evidence>
<feature type="transmembrane region" description="Helical" evidence="8">
    <location>
        <begin position="355"/>
        <end position="376"/>
    </location>
</feature>
<evidence type="ECO:0000256" key="7">
    <source>
        <dbReference type="ARBA" id="ARBA00023315"/>
    </source>
</evidence>
<reference evidence="10 11" key="1">
    <citation type="journal article" date="2022" name="Nat. Plants">
        <title>Genomes of leafy and leafless Platanthera orchids illuminate the evolution of mycoheterotrophy.</title>
        <authorList>
            <person name="Li M.H."/>
            <person name="Liu K.W."/>
            <person name="Li Z."/>
            <person name="Lu H.C."/>
            <person name="Ye Q.L."/>
            <person name="Zhang D."/>
            <person name="Wang J.Y."/>
            <person name="Li Y.F."/>
            <person name="Zhong Z.M."/>
            <person name="Liu X."/>
            <person name="Yu X."/>
            <person name="Liu D.K."/>
            <person name="Tu X.D."/>
            <person name="Liu B."/>
            <person name="Hao Y."/>
            <person name="Liao X.Y."/>
            <person name="Jiang Y.T."/>
            <person name="Sun W.H."/>
            <person name="Chen J."/>
            <person name="Chen Y.Q."/>
            <person name="Ai Y."/>
            <person name="Zhai J.W."/>
            <person name="Wu S.S."/>
            <person name="Zhou Z."/>
            <person name="Hsiao Y.Y."/>
            <person name="Wu W.L."/>
            <person name="Chen Y.Y."/>
            <person name="Lin Y.F."/>
            <person name="Hsu J.L."/>
            <person name="Li C.Y."/>
            <person name="Wang Z.W."/>
            <person name="Zhao X."/>
            <person name="Zhong W.Y."/>
            <person name="Ma X.K."/>
            <person name="Ma L."/>
            <person name="Huang J."/>
            <person name="Chen G.Z."/>
            <person name="Huang M.Z."/>
            <person name="Huang L."/>
            <person name="Peng D.H."/>
            <person name="Luo Y.B."/>
            <person name="Zou S.Q."/>
            <person name="Chen S.P."/>
            <person name="Lan S."/>
            <person name="Tsai W.C."/>
            <person name="Van de Peer Y."/>
            <person name="Liu Z.J."/>
        </authorList>
    </citation>
    <scope>NUCLEOTIDE SEQUENCE [LARGE SCALE GENOMIC DNA]</scope>
    <source>
        <strain evidence="10">Lor288</strain>
    </source>
</reference>
<comment type="caution">
    <text evidence="10">The sequence shown here is derived from an EMBL/GenBank/DDBJ whole genome shotgun (WGS) entry which is preliminary data.</text>
</comment>
<keyword evidence="11" id="KW-1185">Reference proteome</keyword>
<dbReference type="PANTHER" id="PTHR10983:SF16">
    <property type="entry name" value="LYSOCARDIOLIPIN ACYLTRANSFERASE 1"/>
    <property type="match status" value="1"/>
</dbReference>
<evidence type="ECO:0000256" key="4">
    <source>
        <dbReference type="ARBA" id="ARBA00008655"/>
    </source>
</evidence>
<dbReference type="SUPFAM" id="SSF69593">
    <property type="entry name" value="Glycerol-3-phosphate (1)-acyltransferase"/>
    <property type="match status" value="1"/>
</dbReference>
<dbReference type="CDD" id="cd07990">
    <property type="entry name" value="LPLAT_LCLAT1-like"/>
    <property type="match status" value="1"/>
</dbReference>
<feature type="transmembrane region" description="Helical" evidence="8">
    <location>
        <begin position="97"/>
        <end position="113"/>
    </location>
</feature>
<keyword evidence="8" id="KW-1133">Transmembrane helix</keyword>
<evidence type="ECO:0000313" key="10">
    <source>
        <dbReference type="EMBL" id="KAK8963021.1"/>
    </source>
</evidence>
<keyword evidence="7 10" id="KW-0012">Acyltransferase</keyword>
<proteinExistence type="inferred from homology"/>
<comment type="pathway">
    <text evidence="2">Phospholipid metabolism; CDP-diacylglycerol biosynthesis; CDP-diacylglycerol from sn-glycerol 3-phosphate: step 2/3.</text>
</comment>
<dbReference type="Pfam" id="PF01553">
    <property type="entry name" value="Acyltransferase"/>
    <property type="match status" value="1"/>
</dbReference>
<keyword evidence="8" id="KW-0812">Transmembrane</keyword>
<evidence type="ECO:0000256" key="1">
    <source>
        <dbReference type="ARBA" id="ARBA00001141"/>
    </source>
</evidence>
<evidence type="ECO:0000256" key="6">
    <source>
        <dbReference type="ARBA" id="ARBA00022679"/>
    </source>
</evidence>
<sequence>MNHTEVYRKSDTFSHRMNGFGAKGGVPSIRKDKQNVVPKNINPNDSPRHHQLTTVRVVRGILCLMVLLSTALMTLIYCAPILALLLRLFSIHYSRQAIALLFGAWLSMWPFLFEKINNTKVIFSGDHVPSKERVLLFANHRTEVDWMYLWNLALRKGCLGSIKYVLKSSLMKLPVFGWGFQILEFISVERKWEVDEPMMQRKLSTFKDIRDPLWLSIFPEGTDYTEQKCISSQKYAAENDMPILKNVLLPKTKGFYACVNALRESLDAVYDISIAYKHRCPTFLDNAFGVDPTEVHIHVRRFLPHEIPESEENVTAWLIERFRIKDQFLTDFANLGCFPNERTEDLSTLSCLVKVTFMISLTFVFVYLTFFSVFWFKVYVLISGAYLSYITHFDIQPPPVLGSLKALLCSKKD</sequence>
<keyword evidence="6" id="KW-0808">Transferase</keyword>